<keyword evidence="1" id="KW-0238">DNA-binding</keyword>
<dbReference type="InterPro" id="IPR051231">
    <property type="entry name" value="SOSS-B"/>
</dbReference>
<dbReference type="PANTHER" id="PTHR13356:SF0">
    <property type="entry name" value="SOSS COMPLEX SUBUNIT B HOMOLOG"/>
    <property type="match status" value="1"/>
</dbReference>
<evidence type="ECO:0000256" key="1">
    <source>
        <dbReference type="ARBA" id="ARBA00023125"/>
    </source>
</evidence>
<feature type="region of interest" description="Disordered" evidence="2">
    <location>
        <begin position="143"/>
        <end position="252"/>
    </location>
</feature>
<dbReference type="PANTHER" id="PTHR13356">
    <property type="entry name" value="OB FOLD NUCLEIC ACID BINDING PROTEIN-RELATED"/>
    <property type="match status" value="1"/>
</dbReference>
<dbReference type="GO" id="GO:0070876">
    <property type="term" value="C:SOSS complex"/>
    <property type="evidence" value="ECO:0007669"/>
    <property type="project" value="TreeGrafter"/>
</dbReference>
<dbReference type="Proteomes" id="UP000005408">
    <property type="component" value="Unassembled WGS sequence"/>
</dbReference>
<sequence>MQDMPSCDHLGGNISEKQLKFTPCREPHSVQARPKKTRMGEQFTSIKDIKPGQKNINIMFIVLDIGAPTRTRDGHDVRSVKVADKTGSINISIWDETGDLLQTGDICRLTKGYSNVWKSCLTLYTGKSGEVIKVGEFCMQFTETPNMSEPKPEYTNNPKSDQPGQRKSPTESNDGKTPSGPPQGTPQGRPPNEGNPAGYSNSHPQRPGMMMNQGHPRGPMMPGLRAPHHQQNYHPQGPQNMNGRPPNRGMRR</sequence>
<dbReference type="GO" id="GO:0005694">
    <property type="term" value="C:chromosome"/>
    <property type="evidence" value="ECO:0007669"/>
    <property type="project" value="UniProtKB-ARBA"/>
</dbReference>
<feature type="compositionally biased region" description="Polar residues" evidence="2">
    <location>
        <begin position="154"/>
        <end position="172"/>
    </location>
</feature>
<dbReference type="GO" id="GO:0044818">
    <property type="term" value="P:mitotic G2/M transition checkpoint"/>
    <property type="evidence" value="ECO:0007669"/>
    <property type="project" value="TreeGrafter"/>
</dbReference>
<dbReference type="GO" id="GO:0000724">
    <property type="term" value="P:double-strand break repair via homologous recombination"/>
    <property type="evidence" value="ECO:0007669"/>
    <property type="project" value="TreeGrafter"/>
</dbReference>
<dbReference type="InterPro" id="IPR012340">
    <property type="entry name" value="NA-bd_OB-fold"/>
</dbReference>
<dbReference type="CDD" id="cd04491">
    <property type="entry name" value="SoSSB_OBF"/>
    <property type="match status" value="1"/>
</dbReference>
<accession>A0A8W8KXW7</accession>
<organism evidence="3 4">
    <name type="scientific">Magallana gigas</name>
    <name type="common">Pacific oyster</name>
    <name type="synonym">Crassostrea gigas</name>
    <dbReference type="NCBI Taxonomy" id="29159"/>
    <lineage>
        <taxon>Eukaryota</taxon>
        <taxon>Metazoa</taxon>
        <taxon>Spiralia</taxon>
        <taxon>Lophotrochozoa</taxon>
        <taxon>Mollusca</taxon>
        <taxon>Bivalvia</taxon>
        <taxon>Autobranchia</taxon>
        <taxon>Pteriomorphia</taxon>
        <taxon>Ostreida</taxon>
        <taxon>Ostreoidea</taxon>
        <taxon>Ostreidae</taxon>
        <taxon>Magallana</taxon>
    </lineage>
</organism>
<dbReference type="SUPFAM" id="SSF50249">
    <property type="entry name" value="Nucleic acid-binding proteins"/>
    <property type="match status" value="1"/>
</dbReference>
<dbReference type="EnsemblMetazoa" id="G25528.5">
    <property type="protein sequence ID" value="G25528.5:cds"/>
    <property type="gene ID" value="G25528"/>
</dbReference>
<keyword evidence="4" id="KW-1185">Reference proteome</keyword>
<proteinExistence type="predicted"/>
<protein>
    <recommendedName>
        <fullName evidence="5">SOSS complex subunit B2</fullName>
    </recommendedName>
</protein>
<evidence type="ECO:0000313" key="3">
    <source>
        <dbReference type="EnsemblMetazoa" id="G25528.5:cds"/>
    </source>
</evidence>
<dbReference type="GO" id="GO:0010212">
    <property type="term" value="P:response to ionizing radiation"/>
    <property type="evidence" value="ECO:0007669"/>
    <property type="project" value="TreeGrafter"/>
</dbReference>
<dbReference type="GO" id="GO:0003677">
    <property type="term" value="F:DNA binding"/>
    <property type="evidence" value="ECO:0007669"/>
    <property type="project" value="UniProtKB-KW"/>
</dbReference>
<evidence type="ECO:0000256" key="2">
    <source>
        <dbReference type="SAM" id="MobiDB-lite"/>
    </source>
</evidence>
<dbReference type="AlphaFoldDB" id="A0A8W8KXW7"/>
<name>A0A8W8KXW7_MAGGI</name>
<dbReference type="Gene3D" id="2.40.50.140">
    <property type="entry name" value="Nucleic acid-binding proteins"/>
    <property type="match status" value="1"/>
</dbReference>
<dbReference type="FunFam" id="2.40.50.140:FF:000072">
    <property type="entry name" value="SOSS complex subunit B2"/>
    <property type="match status" value="1"/>
</dbReference>
<feature type="compositionally biased region" description="Polar residues" evidence="2">
    <location>
        <begin position="229"/>
        <end position="242"/>
    </location>
</feature>
<evidence type="ECO:0000313" key="4">
    <source>
        <dbReference type="Proteomes" id="UP000005408"/>
    </source>
</evidence>
<evidence type="ECO:0008006" key="5">
    <source>
        <dbReference type="Google" id="ProtNLM"/>
    </source>
</evidence>
<reference evidence="3" key="1">
    <citation type="submission" date="2022-08" db="UniProtKB">
        <authorList>
            <consortium name="EnsemblMetazoa"/>
        </authorList>
    </citation>
    <scope>IDENTIFICATION</scope>
    <source>
        <strain evidence="3">05x7-T-G4-1.051#20</strain>
    </source>
</reference>